<proteinExistence type="inferred from homology"/>
<dbReference type="RefSeq" id="WP_145244139.1">
    <property type="nucleotide sequence ID" value="NZ_CP036273.1"/>
</dbReference>
<feature type="signal peptide" evidence="7">
    <location>
        <begin position="1"/>
        <end position="18"/>
    </location>
</feature>
<accession>A0A517Y2C8</accession>
<dbReference type="PANTHER" id="PTHR42693:SF42">
    <property type="entry name" value="ARYLSULFATASE G"/>
    <property type="match status" value="1"/>
</dbReference>
<dbReference type="Gene3D" id="3.30.1120.10">
    <property type="match status" value="1"/>
</dbReference>
<name>A0A517Y2C8_9BACT</name>
<sequence length="595" mass="64498" precursor="true">MRLAAVAVLFAATAPAAAQMRAPNVVLIVADDLGQRDLGCYGSTFHRTPHLDSLAKAGARFTDCTSSCPVCSPTRASILTGMYPQRFGITDWLPGRPDQPGQMLRRPVPTMQLAHDAVTLAERLRAAGYATAHVGKWHLGGEGFGPETQGFDLNVAGDHTGTPLSYFAPFQNKKSVMRGLETAPAGEYLTDRLTAEVEKFITRNKERPFFLHLAHYAPHTPLRAPDDVAARYPSPPVHGRQSHAVYAAMVERLDASVGRVVALLDELKLSDNTLVIFTSDNGGLATLEGMPFAPTFNGPFREGKGYLYEGGLRVPLLVKWPARVKPGTTSGLPVNSIDLTPTIVAASGVTPDPRPDGISLLPLFRGEAPAARDLFWHYPHYANQGSRPGGAVRSGPWKFVEFYETNRRELFDLSRDPSESNNLAAARPEVVTELAAKLDAWRKGVGAKMPTPNPDYRPNPANGNGVYTLHARTAQVFGTMLRYEPLPHKETLGFWVRQDDHAAFPFTAGAAGEYRVEVLQGCGKGSGGAEVELAVGDSKLTFTVKDTGGFQAFEARDVGVLRLPGSGRHELTVRARTKPGVAVMDLRQVVLRPVR</sequence>
<evidence type="ECO:0000256" key="2">
    <source>
        <dbReference type="ARBA" id="ARBA00008779"/>
    </source>
</evidence>
<dbReference type="GO" id="GO:0004065">
    <property type="term" value="F:arylsulfatase activity"/>
    <property type="evidence" value="ECO:0007669"/>
    <property type="project" value="UniProtKB-EC"/>
</dbReference>
<keyword evidence="10" id="KW-1185">Reference proteome</keyword>
<evidence type="ECO:0000256" key="1">
    <source>
        <dbReference type="ARBA" id="ARBA00001913"/>
    </source>
</evidence>
<evidence type="ECO:0000256" key="6">
    <source>
        <dbReference type="ARBA" id="ARBA00022837"/>
    </source>
</evidence>
<dbReference type="Proteomes" id="UP000319576">
    <property type="component" value="Chromosome"/>
</dbReference>
<dbReference type="Gene3D" id="2.60.120.260">
    <property type="entry name" value="Galactose-binding domain-like"/>
    <property type="match status" value="1"/>
</dbReference>
<comment type="similarity">
    <text evidence="2">Belongs to the sulfatase family.</text>
</comment>
<dbReference type="CDD" id="cd02795">
    <property type="entry name" value="CBM6-CBM35-CBM36_like"/>
    <property type="match status" value="1"/>
</dbReference>
<dbReference type="InterPro" id="IPR024607">
    <property type="entry name" value="Sulfatase_CS"/>
</dbReference>
<feature type="chain" id="PRO_5022240243" evidence="7">
    <location>
        <begin position="19"/>
        <end position="595"/>
    </location>
</feature>
<reference evidence="9 10" key="1">
    <citation type="submission" date="2019-02" db="EMBL/GenBank/DDBJ databases">
        <title>Deep-cultivation of Planctomycetes and their phenomic and genomic characterization uncovers novel biology.</title>
        <authorList>
            <person name="Wiegand S."/>
            <person name="Jogler M."/>
            <person name="Boedeker C."/>
            <person name="Pinto D."/>
            <person name="Vollmers J."/>
            <person name="Rivas-Marin E."/>
            <person name="Kohn T."/>
            <person name="Peeters S.H."/>
            <person name="Heuer A."/>
            <person name="Rast P."/>
            <person name="Oberbeckmann S."/>
            <person name="Bunk B."/>
            <person name="Jeske O."/>
            <person name="Meyerdierks A."/>
            <person name="Storesund J.E."/>
            <person name="Kallscheuer N."/>
            <person name="Luecker S."/>
            <person name="Lage O.M."/>
            <person name="Pohl T."/>
            <person name="Merkel B.J."/>
            <person name="Hornburger P."/>
            <person name="Mueller R.-W."/>
            <person name="Bruemmer F."/>
            <person name="Labrenz M."/>
            <person name="Spormann A.M."/>
            <person name="Op den Camp H."/>
            <person name="Overmann J."/>
            <person name="Amann R."/>
            <person name="Jetten M.S.M."/>
            <person name="Mascher T."/>
            <person name="Medema M.H."/>
            <person name="Devos D.P."/>
            <person name="Kaster A.-K."/>
            <person name="Ovreas L."/>
            <person name="Rohde M."/>
            <person name="Galperin M.Y."/>
            <person name="Jogler C."/>
        </authorList>
    </citation>
    <scope>NUCLEOTIDE SEQUENCE [LARGE SCALE GENOMIC DNA]</scope>
    <source>
        <strain evidence="9 10">ETA_A1</strain>
    </source>
</reference>
<dbReference type="PROSITE" id="PS00523">
    <property type="entry name" value="SULFATASE_1"/>
    <property type="match status" value="1"/>
</dbReference>
<dbReference type="EC" id="3.1.6.1" evidence="9"/>
<dbReference type="Gene3D" id="3.40.720.10">
    <property type="entry name" value="Alkaline Phosphatase, subunit A"/>
    <property type="match status" value="1"/>
</dbReference>
<gene>
    <name evidence="9" type="primary">atsA_24</name>
    <name evidence="9" type="ORF">ETAA1_59440</name>
</gene>
<evidence type="ECO:0000256" key="3">
    <source>
        <dbReference type="ARBA" id="ARBA00022723"/>
    </source>
</evidence>
<organism evidence="9 10">
    <name type="scientific">Urbifossiella limnaea</name>
    <dbReference type="NCBI Taxonomy" id="2528023"/>
    <lineage>
        <taxon>Bacteria</taxon>
        <taxon>Pseudomonadati</taxon>
        <taxon>Planctomycetota</taxon>
        <taxon>Planctomycetia</taxon>
        <taxon>Gemmatales</taxon>
        <taxon>Gemmataceae</taxon>
        <taxon>Urbifossiella</taxon>
    </lineage>
</organism>
<keyword evidence="6" id="KW-0106">Calcium</keyword>
<evidence type="ECO:0000259" key="8">
    <source>
        <dbReference type="Pfam" id="PF00884"/>
    </source>
</evidence>
<dbReference type="PROSITE" id="PS00149">
    <property type="entry name" value="SULFATASE_2"/>
    <property type="match status" value="1"/>
</dbReference>
<dbReference type="InterPro" id="IPR000917">
    <property type="entry name" value="Sulfatase_N"/>
</dbReference>
<dbReference type="CDD" id="cd16144">
    <property type="entry name" value="ARS_like"/>
    <property type="match status" value="1"/>
</dbReference>
<dbReference type="AlphaFoldDB" id="A0A517Y2C8"/>
<evidence type="ECO:0000256" key="5">
    <source>
        <dbReference type="ARBA" id="ARBA00022801"/>
    </source>
</evidence>
<dbReference type="Pfam" id="PF00884">
    <property type="entry name" value="Sulfatase"/>
    <property type="match status" value="1"/>
</dbReference>
<comment type="cofactor">
    <cofactor evidence="1">
        <name>Ca(2+)</name>
        <dbReference type="ChEBI" id="CHEBI:29108"/>
    </cofactor>
</comment>
<dbReference type="SUPFAM" id="SSF53649">
    <property type="entry name" value="Alkaline phosphatase-like"/>
    <property type="match status" value="1"/>
</dbReference>
<dbReference type="PANTHER" id="PTHR42693">
    <property type="entry name" value="ARYLSULFATASE FAMILY MEMBER"/>
    <property type="match status" value="1"/>
</dbReference>
<dbReference type="GO" id="GO:0046872">
    <property type="term" value="F:metal ion binding"/>
    <property type="evidence" value="ECO:0007669"/>
    <property type="project" value="UniProtKB-KW"/>
</dbReference>
<evidence type="ECO:0000313" key="10">
    <source>
        <dbReference type="Proteomes" id="UP000319576"/>
    </source>
</evidence>
<keyword evidence="5 9" id="KW-0378">Hydrolase</keyword>
<keyword evidence="3" id="KW-0479">Metal-binding</keyword>
<evidence type="ECO:0000256" key="4">
    <source>
        <dbReference type="ARBA" id="ARBA00022729"/>
    </source>
</evidence>
<feature type="domain" description="Sulfatase N-terminal" evidence="8">
    <location>
        <begin position="23"/>
        <end position="348"/>
    </location>
</feature>
<dbReference type="KEGG" id="uli:ETAA1_59440"/>
<dbReference type="InterPro" id="IPR050738">
    <property type="entry name" value="Sulfatase"/>
</dbReference>
<evidence type="ECO:0000256" key="7">
    <source>
        <dbReference type="SAM" id="SignalP"/>
    </source>
</evidence>
<dbReference type="OrthoDB" id="9783154at2"/>
<keyword evidence="4 7" id="KW-0732">Signal</keyword>
<dbReference type="EMBL" id="CP036273">
    <property type="protein sequence ID" value="QDU23933.1"/>
    <property type="molecule type" value="Genomic_DNA"/>
</dbReference>
<evidence type="ECO:0000313" key="9">
    <source>
        <dbReference type="EMBL" id="QDU23933.1"/>
    </source>
</evidence>
<protein>
    <submittedName>
        <fullName evidence="9">Arylsulfatase</fullName>
        <ecNumber evidence="9">3.1.6.1</ecNumber>
    </submittedName>
</protein>
<dbReference type="InterPro" id="IPR017850">
    <property type="entry name" value="Alkaline_phosphatase_core_sf"/>
</dbReference>